<feature type="domain" description="Rod shape-determining protein MreC beta-barrel core" evidence="8">
    <location>
        <begin position="131"/>
        <end position="275"/>
    </location>
</feature>
<evidence type="ECO:0000259" key="8">
    <source>
        <dbReference type="Pfam" id="PF04085"/>
    </source>
</evidence>
<feature type="region of interest" description="Disordered" evidence="6">
    <location>
        <begin position="277"/>
        <end position="316"/>
    </location>
</feature>
<evidence type="ECO:0000256" key="4">
    <source>
        <dbReference type="ARBA" id="ARBA00032089"/>
    </source>
</evidence>
<feature type="transmembrane region" description="Helical" evidence="7">
    <location>
        <begin position="15"/>
        <end position="34"/>
    </location>
</feature>
<comment type="similarity">
    <text evidence="1 5">Belongs to the MreC family.</text>
</comment>
<dbReference type="InterPro" id="IPR042175">
    <property type="entry name" value="Cell/Rod_MreC_2"/>
</dbReference>
<name>A0A5B7ZQC7_9GAMM</name>
<protein>
    <recommendedName>
        <fullName evidence="2 5">Cell shape-determining protein MreC</fullName>
    </recommendedName>
    <alternativeName>
        <fullName evidence="4 5">Cell shape protein MreC</fullName>
    </alternativeName>
</protein>
<evidence type="ECO:0000256" key="5">
    <source>
        <dbReference type="PIRNR" id="PIRNR038471"/>
    </source>
</evidence>
<evidence type="ECO:0000256" key="3">
    <source>
        <dbReference type="ARBA" id="ARBA00022960"/>
    </source>
</evidence>
<dbReference type="EMBL" id="CP040871">
    <property type="protein sequence ID" value="QDA57158.1"/>
    <property type="molecule type" value="Genomic_DNA"/>
</dbReference>
<dbReference type="NCBIfam" id="TIGR00219">
    <property type="entry name" value="mreC"/>
    <property type="match status" value="1"/>
</dbReference>
<feature type="compositionally biased region" description="Low complexity" evidence="6">
    <location>
        <begin position="285"/>
        <end position="296"/>
    </location>
</feature>
<keyword evidence="10" id="KW-1185">Reference proteome</keyword>
<dbReference type="InterPro" id="IPR007221">
    <property type="entry name" value="MreC"/>
</dbReference>
<evidence type="ECO:0000256" key="2">
    <source>
        <dbReference type="ARBA" id="ARBA00013855"/>
    </source>
</evidence>
<evidence type="ECO:0000256" key="7">
    <source>
        <dbReference type="SAM" id="Phobius"/>
    </source>
</evidence>
<gene>
    <name evidence="9" type="primary">mreC</name>
    <name evidence="9" type="ORF">FHQ07_07445</name>
</gene>
<dbReference type="Gene3D" id="2.40.10.350">
    <property type="entry name" value="Rod shape-determining protein MreC, domain 2"/>
    <property type="match status" value="1"/>
</dbReference>
<dbReference type="InterPro" id="IPR055342">
    <property type="entry name" value="MreC_beta-barrel_core"/>
</dbReference>
<dbReference type="PANTHER" id="PTHR34138:SF1">
    <property type="entry name" value="CELL SHAPE-DETERMINING PROTEIN MREC"/>
    <property type="match status" value="1"/>
</dbReference>
<dbReference type="OrthoDB" id="9808025at2"/>
<evidence type="ECO:0000313" key="10">
    <source>
        <dbReference type="Proteomes" id="UP000308149"/>
    </source>
</evidence>
<feature type="compositionally biased region" description="Pro residues" evidence="6">
    <location>
        <begin position="297"/>
        <end position="316"/>
    </location>
</feature>
<dbReference type="GO" id="GO:0008360">
    <property type="term" value="P:regulation of cell shape"/>
    <property type="evidence" value="ECO:0007669"/>
    <property type="project" value="UniProtKB-KW"/>
</dbReference>
<proteinExistence type="inferred from homology"/>
<dbReference type="PANTHER" id="PTHR34138">
    <property type="entry name" value="CELL SHAPE-DETERMINING PROTEIN MREC"/>
    <property type="match status" value="1"/>
</dbReference>
<evidence type="ECO:0000313" key="9">
    <source>
        <dbReference type="EMBL" id="QDA57158.1"/>
    </source>
</evidence>
<sequence length="316" mass="32841">MPPYAGPSAARPGDVAGVLRLLVYLVLAVVLMVLDHRGGWLRAVRAQAEVAVQPLWWLAGLPSRAGLALREDAVTRTQLMRDNKLLRNALLVSGARNARLQAAAAENARLRGLLASAERGRLDVQLAAILDIDLDPTRQRLVLDAGSGDGVRIGQVVIDAGGLMGQVIATTPTTATVLLITDPDHAVPAVVARSGVRLMVYGGGRTDALHAADVPLSADVRKGDVLLTSGMGERFPPGFTIGTVQALRPDDSRAFLEGDVSPAAQLDRGRDVLLLRGYKPPPAPAARAPAPAAGMPAVPPPAQAASPQPPPAGAAR</sequence>
<evidence type="ECO:0000256" key="6">
    <source>
        <dbReference type="SAM" id="MobiDB-lite"/>
    </source>
</evidence>
<comment type="function">
    <text evidence="5">Involved in formation and maintenance of cell shape.</text>
</comment>
<dbReference type="InterPro" id="IPR042177">
    <property type="entry name" value="Cell/Rod_1"/>
</dbReference>
<organism evidence="9 10">
    <name type="scientific">Thermomonas aquatica</name>
    <dbReference type="NCBI Taxonomy" id="2202149"/>
    <lineage>
        <taxon>Bacteria</taxon>
        <taxon>Pseudomonadati</taxon>
        <taxon>Pseudomonadota</taxon>
        <taxon>Gammaproteobacteria</taxon>
        <taxon>Lysobacterales</taxon>
        <taxon>Lysobacteraceae</taxon>
        <taxon>Thermomonas</taxon>
    </lineage>
</organism>
<accession>A0A5B7ZQC7</accession>
<dbReference type="RefSeq" id="WP_139716210.1">
    <property type="nucleotide sequence ID" value="NZ_CP040871.1"/>
</dbReference>
<dbReference type="Pfam" id="PF04085">
    <property type="entry name" value="MreC"/>
    <property type="match status" value="1"/>
</dbReference>
<keyword evidence="7" id="KW-1133">Transmembrane helix</keyword>
<evidence type="ECO:0000256" key="1">
    <source>
        <dbReference type="ARBA" id="ARBA00009369"/>
    </source>
</evidence>
<dbReference type="GO" id="GO:0005886">
    <property type="term" value="C:plasma membrane"/>
    <property type="evidence" value="ECO:0007669"/>
    <property type="project" value="TreeGrafter"/>
</dbReference>
<dbReference type="Proteomes" id="UP000308149">
    <property type="component" value="Chromosome"/>
</dbReference>
<dbReference type="AlphaFoldDB" id="A0A5B7ZQC7"/>
<keyword evidence="7" id="KW-0472">Membrane</keyword>
<dbReference type="PIRSF" id="PIRSF038471">
    <property type="entry name" value="MreC"/>
    <property type="match status" value="1"/>
</dbReference>
<reference evidence="9 10" key="1">
    <citation type="submission" date="2019-06" db="EMBL/GenBank/DDBJ databases">
        <title>Thermomonas aquatica sp. nov., isolated from an industrial wastewater treatment plant.</title>
        <authorList>
            <person name="Jeon J.H."/>
            <person name="Park D.-S."/>
        </authorList>
    </citation>
    <scope>NUCLEOTIDE SEQUENCE [LARGE SCALE GENOMIC DNA]</scope>
    <source>
        <strain evidence="9 10">SY21</strain>
    </source>
</reference>
<dbReference type="KEGG" id="thes:FHQ07_07445"/>
<keyword evidence="3 5" id="KW-0133">Cell shape</keyword>
<keyword evidence="7" id="KW-0812">Transmembrane</keyword>
<dbReference type="Gene3D" id="2.40.10.340">
    <property type="entry name" value="Rod shape-determining protein MreC, domain 1"/>
    <property type="match status" value="1"/>
</dbReference>